<dbReference type="SUPFAM" id="SSF56112">
    <property type="entry name" value="Protein kinase-like (PK-like)"/>
    <property type="match status" value="1"/>
</dbReference>
<evidence type="ECO:0000313" key="1">
    <source>
        <dbReference type="EMBL" id="MEY8245161.1"/>
    </source>
</evidence>
<accession>A0ABV4CWG4</accession>
<keyword evidence="1" id="KW-0808">Transferase</keyword>
<comment type="caution">
    <text evidence="1">The sequence shown here is derived from an EMBL/GenBank/DDBJ whole genome shotgun (WGS) entry which is preliminary data.</text>
</comment>
<reference evidence="1 2" key="1">
    <citation type="submission" date="2024-03" db="EMBL/GenBank/DDBJ databases">
        <title>Mouse gut bacterial collection (mGBC) of GemPharmatech.</title>
        <authorList>
            <person name="He Y."/>
            <person name="Dong L."/>
            <person name="Wu D."/>
            <person name="Gao X."/>
            <person name="Lin Z."/>
        </authorList>
    </citation>
    <scope>NUCLEOTIDE SEQUENCE [LARGE SCALE GENOMIC DNA]</scope>
    <source>
        <strain evidence="1 2">54-13</strain>
    </source>
</reference>
<dbReference type="Pfam" id="PF06293">
    <property type="entry name" value="Kdo"/>
    <property type="match status" value="1"/>
</dbReference>
<evidence type="ECO:0000313" key="2">
    <source>
        <dbReference type="Proteomes" id="UP001565200"/>
    </source>
</evidence>
<protein>
    <submittedName>
        <fullName evidence="1">Lipopolysaccharide kinase InaA family protein</fullName>
    </submittedName>
</protein>
<sequence length="232" mass="27199">MIESIAKNGVPEDTEIIYQGRNTVYRMLTDNRPIIIKSFKLPGCINSYVYTTLRKSKAERSYLNSKKLQQLGFRTPAIIAYAEVRRGHKLLNSYYISEEIAGGNMRDWENNTDADQLLHGLAQEMFKLYRAQVWHKDFSPGNVIYTGSAESGYRYYYIDVNRMKFNVSSRKKLMSMFRSMHDSFEETARLARYYAQVSGEPEDRIVAEALEVHKHYIDSRILRRKLKHMIKL</sequence>
<organism evidence="1 2">
    <name type="scientific">Heminiphilus faecis</name>
    <dbReference type="NCBI Taxonomy" id="2601703"/>
    <lineage>
        <taxon>Bacteria</taxon>
        <taxon>Pseudomonadati</taxon>
        <taxon>Bacteroidota</taxon>
        <taxon>Bacteroidia</taxon>
        <taxon>Bacteroidales</taxon>
        <taxon>Muribaculaceae</taxon>
        <taxon>Heminiphilus</taxon>
    </lineage>
</organism>
<dbReference type="EMBL" id="JBCLPP010000013">
    <property type="protein sequence ID" value="MEY8245161.1"/>
    <property type="molecule type" value="Genomic_DNA"/>
</dbReference>
<dbReference type="RefSeq" id="WP_369863343.1">
    <property type="nucleotide sequence ID" value="NZ_JBCLPP010000013.1"/>
</dbReference>
<dbReference type="Proteomes" id="UP001565200">
    <property type="component" value="Unassembled WGS sequence"/>
</dbReference>
<keyword evidence="1" id="KW-0418">Kinase</keyword>
<keyword evidence="2" id="KW-1185">Reference proteome</keyword>
<dbReference type="InterPro" id="IPR011009">
    <property type="entry name" value="Kinase-like_dom_sf"/>
</dbReference>
<gene>
    <name evidence="1" type="ORF">AAK873_05960</name>
</gene>
<proteinExistence type="predicted"/>
<dbReference type="GO" id="GO:0016301">
    <property type="term" value="F:kinase activity"/>
    <property type="evidence" value="ECO:0007669"/>
    <property type="project" value="UniProtKB-KW"/>
</dbReference>
<name>A0ABV4CWG4_9BACT</name>